<comment type="caution">
    <text evidence="1">The sequence shown here is derived from an EMBL/GenBank/DDBJ whole genome shotgun (WGS) entry which is preliminary data.</text>
</comment>
<dbReference type="Proteomes" id="UP000237749">
    <property type="component" value="Unassembled WGS sequence"/>
</dbReference>
<sequence length="134" mass="16072">MDIQDLIKKYEELEVRVSQLEFREELLRVDTNVNGILLDYNVSREQYAKIMDIMDEMRNKLNKSEAILNHNFEKMITDIFGGEHKAFNRSMPIEYHFCESLAKAFMDDGRWEEVFPALYGDMKKYQYLKEKNND</sequence>
<protein>
    <submittedName>
        <fullName evidence="1">Uncharacterized protein</fullName>
    </submittedName>
</protein>
<dbReference type="AlphaFoldDB" id="A0A2S6HSD7"/>
<name>A0A2S6HSD7_9FIRM</name>
<keyword evidence="2" id="KW-1185">Reference proteome</keyword>
<dbReference type="RefSeq" id="WP_104437291.1">
    <property type="nucleotide sequence ID" value="NZ_PTJA01000006.1"/>
</dbReference>
<gene>
    <name evidence="1" type="ORF">BXY41_106192</name>
</gene>
<proteinExistence type="predicted"/>
<evidence type="ECO:0000313" key="2">
    <source>
        <dbReference type="Proteomes" id="UP000237749"/>
    </source>
</evidence>
<dbReference type="EMBL" id="PTJA01000006">
    <property type="protein sequence ID" value="PPK80602.1"/>
    <property type="molecule type" value="Genomic_DNA"/>
</dbReference>
<evidence type="ECO:0000313" key="1">
    <source>
        <dbReference type="EMBL" id="PPK80602.1"/>
    </source>
</evidence>
<accession>A0A2S6HSD7</accession>
<reference evidence="1 2" key="1">
    <citation type="submission" date="2018-02" db="EMBL/GenBank/DDBJ databases">
        <title>Genomic Encyclopedia of Archaeal and Bacterial Type Strains, Phase II (KMG-II): from individual species to whole genera.</title>
        <authorList>
            <person name="Goeker M."/>
        </authorList>
    </citation>
    <scope>NUCLEOTIDE SEQUENCE [LARGE SCALE GENOMIC DNA]</scope>
    <source>
        <strain evidence="1 2">DSM 3808</strain>
    </source>
</reference>
<organism evidence="1 2">
    <name type="scientific">Lacrimispora xylanisolvens</name>
    <dbReference type="NCBI Taxonomy" id="384636"/>
    <lineage>
        <taxon>Bacteria</taxon>
        <taxon>Bacillati</taxon>
        <taxon>Bacillota</taxon>
        <taxon>Clostridia</taxon>
        <taxon>Lachnospirales</taxon>
        <taxon>Lachnospiraceae</taxon>
        <taxon>Lacrimispora</taxon>
    </lineage>
</organism>